<comment type="caution">
    <text evidence="1">The sequence shown here is derived from an EMBL/GenBank/DDBJ whole genome shotgun (WGS) entry which is preliminary data.</text>
</comment>
<gene>
    <name evidence="1" type="ORF">SAY87_009422</name>
</gene>
<name>A0AAN7K0Q8_9MYRT</name>
<evidence type="ECO:0000313" key="2">
    <source>
        <dbReference type="Proteomes" id="UP001345219"/>
    </source>
</evidence>
<dbReference type="EMBL" id="JAXIOK010000014">
    <property type="protein sequence ID" value="KAK4755665.1"/>
    <property type="molecule type" value="Genomic_DNA"/>
</dbReference>
<evidence type="ECO:0000313" key="1">
    <source>
        <dbReference type="EMBL" id="KAK4755665.1"/>
    </source>
</evidence>
<dbReference type="Proteomes" id="UP001345219">
    <property type="component" value="Chromosome 8"/>
</dbReference>
<reference evidence="1 2" key="1">
    <citation type="journal article" date="2023" name="Hortic Res">
        <title>Pangenome of water caltrop reveals structural variations and asymmetric subgenome divergence after allopolyploidization.</title>
        <authorList>
            <person name="Zhang X."/>
            <person name="Chen Y."/>
            <person name="Wang L."/>
            <person name="Yuan Y."/>
            <person name="Fang M."/>
            <person name="Shi L."/>
            <person name="Lu R."/>
            <person name="Comes H.P."/>
            <person name="Ma Y."/>
            <person name="Chen Y."/>
            <person name="Huang G."/>
            <person name="Zhou Y."/>
            <person name="Zheng Z."/>
            <person name="Qiu Y."/>
        </authorList>
    </citation>
    <scope>NUCLEOTIDE SEQUENCE [LARGE SCALE GENOMIC DNA]</scope>
    <source>
        <tissue evidence="1">Roots</tissue>
    </source>
</reference>
<keyword evidence="2" id="KW-1185">Reference proteome</keyword>
<organism evidence="1 2">
    <name type="scientific">Trapa incisa</name>
    <dbReference type="NCBI Taxonomy" id="236973"/>
    <lineage>
        <taxon>Eukaryota</taxon>
        <taxon>Viridiplantae</taxon>
        <taxon>Streptophyta</taxon>
        <taxon>Embryophyta</taxon>
        <taxon>Tracheophyta</taxon>
        <taxon>Spermatophyta</taxon>
        <taxon>Magnoliopsida</taxon>
        <taxon>eudicotyledons</taxon>
        <taxon>Gunneridae</taxon>
        <taxon>Pentapetalae</taxon>
        <taxon>rosids</taxon>
        <taxon>malvids</taxon>
        <taxon>Myrtales</taxon>
        <taxon>Lythraceae</taxon>
        <taxon>Trapa</taxon>
    </lineage>
</organism>
<protein>
    <submittedName>
        <fullName evidence="1">Uncharacterized protein</fullName>
    </submittedName>
</protein>
<dbReference type="AlphaFoldDB" id="A0AAN7K0Q8"/>
<accession>A0AAN7K0Q8</accession>
<sequence length="108" mass="12367">MSSYCRSIPSSVPLARIMEIIGLLLISYPRLNIPCDSARTSFFRRNIPYDFAFLPQSTTCLHRGSFYSSLVFFCFDGSSGDYFSDHTSSLMYRYAIICLELRIGDNMM</sequence>
<proteinExistence type="predicted"/>